<sequence>MRQGPDGVLQGDPALKHEKDPVAKAHVCQGSNQPPRVPNKLRKEYRQTIYSPSGCSRIACPKRASDPIRIRPSSITNDTILTSSIQQEIPELSAESQREPEVMLERQGLKERSLPKSTEARSRTSKLQKKSGNNLAHKEPQKKSKNHSKKGRVKEMANTYDSTHSTIANKSEVKSARLKKRKRKSTRSEEKYVHGNSSLKSLDINLSPRCSLSGPSDRTAAYMLSTFDALSARPTIKYATKPRYIPPSSYNIGGLENEGRKLRRTTISEADLMASKRVDRLADRLSAHELRELMERDQKRKEKKRMIELARMEKRLNRWAGMQTATRVAESHESSSEDEPNVFPQRPQVVQNISEPIINQKQENLACLEEQKEKKTSSLFHAETSVSRPSDQITQNPTIDDLGLDKIISTSTPKTVNPAHEISPTKKAKRISLTQYLTRRLSTYSTTSPLPIDRASKSHSKPPQSWSIFKLNNKNKRESVPPSFSTTSRDSLPSGNPPHFCHTPMRSASSIPKRTVSRFREDLPELSISSQSSKVLSIETPELLDKTSKSRIIDSSLEVNHTHNDSNTNDQNYFNYKKPTDDISNSGLMDTSPCSKNLSQSLKSVDLEASWISNGKRRLQKSSEKVQMHLKSKSILKIEKHQQHLTPATENKVNVIDKEDYFSRRSTDNSDIYAQSSIDCDEEISFEDKKWGAVARQPEVVHSSSTAHRSRHGILNEIETEVEVDSYSVSPITSTIGSEDDPSN</sequence>
<dbReference type="EMBL" id="PEDP01000127">
    <property type="protein sequence ID" value="POS87442.1"/>
    <property type="molecule type" value="Genomic_DNA"/>
</dbReference>
<feature type="compositionally biased region" description="Polar residues" evidence="1">
    <location>
        <begin position="482"/>
        <end position="494"/>
    </location>
</feature>
<feature type="region of interest" description="Disordered" evidence="1">
    <location>
        <begin position="1"/>
        <end position="42"/>
    </location>
</feature>
<feature type="compositionally biased region" description="Basic and acidic residues" evidence="1">
    <location>
        <begin position="14"/>
        <end position="23"/>
    </location>
</feature>
<accession>A0A2S4PZJ3</accession>
<feature type="compositionally biased region" description="Basic residues" evidence="1">
    <location>
        <begin position="143"/>
        <end position="152"/>
    </location>
</feature>
<keyword evidence="3" id="KW-1185">Reference proteome</keyword>
<feature type="region of interest" description="Disordered" evidence="1">
    <location>
        <begin position="446"/>
        <end position="512"/>
    </location>
</feature>
<dbReference type="Proteomes" id="UP000237438">
    <property type="component" value="Unassembled WGS sequence"/>
</dbReference>
<gene>
    <name evidence="2" type="ORF">EPUL_003170</name>
</gene>
<evidence type="ECO:0000256" key="1">
    <source>
        <dbReference type="SAM" id="MobiDB-lite"/>
    </source>
</evidence>
<evidence type="ECO:0000313" key="3">
    <source>
        <dbReference type="Proteomes" id="UP000237438"/>
    </source>
</evidence>
<dbReference type="OrthoDB" id="4152802at2759"/>
<feature type="compositionally biased region" description="Polar residues" evidence="1">
    <location>
        <begin position="461"/>
        <end position="472"/>
    </location>
</feature>
<organism evidence="2 3">
    <name type="scientific">Erysiphe pulchra</name>
    <dbReference type="NCBI Taxonomy" id="225359"/>
    <lineage>
        <taxon>Eukaryota</taxon>
        <taxon>Fungi</taxon>
        <taxon>Dikarya</taxon>
        <taxon>Ascomycota</taxon>
        <taxon>Pezizomycotina</taxon>
        <taxon>Leotiomycetes</taxon>
        <taxon>Erysiphales</taxon>
        <taxon>Erysiphaceae</taxon>
        <taxon>Erysiphe</taxon>
    </lineage>
</organism>
<dbReference type="STRING" id="225359.A0A2S4PZJ3"/>
<protein>
    <submittedName>
        <fullName evidence="2">Uncharacterized protein</fullName>
    </submittedName>
</protein>
<comment type="caution">
    <text evidence="2">The sequence shown here is derived from an EMBL/GenBank/DDBJ whole genome shotgun (WGS) entry which is preliminary data.</text>
</comment>
<feature type="compositionally biased region" description="Polar residues" evidence="1">
    <location>
        <begin position="73"/>
        <end position="87"/>
    </location>
</feature>
<feature type="compositionally biased region" description="Basic and acidic residues" evidence="1">
    <location>
        <begin position="96"/>
        <end position="122"/>
    </location>
</feature>
<feature type="compositionally biased region" description="Polar residues" evidence="1">
    <location>
        <begin position="159"/>
        <end position="169"/>
    </location>
</feature>
<feature type="region of interest" description="Disordered" evidence="1">
    <location>
        <begin position="60"/>
        <end position="194"/>
    </location>
</feature>
<reference evidence="2 3" key="1">
    <citation type="submission" date="2017-10" db="EMBL/GenBank/DDBJ databases">
        <title>Development of genomic resources for the powdery mildew, Erysiphe pulchra.</title>
        <authorList>
            <person name="Wadl P.A."/>
            <person name="Mack B.M."/>
            <person name="Moore G."/>
            <person name="Beltz S.B."/>
        </authorList>
    </citation>
    <scope>NUCLEOTIDE SEQUENCE [LARGE SCALE GENOMIC DNA]</scope>
    <source>
        <strain evidence="2">Cflorida</strain>
    </source>
</reference>
<dbReference type="AlphaFoldDB" id="A0A2S4PZJ3"/>
<proteinExistence type="predicted"/>
<name>A0A2S4PZJ3_9PEZI</name>
<feature type="compositionally biased region" description="Basic residues" evidence="1">
    <location>
        <begin position="176"/>
        <end position="185"/>
    </location>
</feature>
<evidence type="ECO:0000313" key="2">
    <source>
        <dbReference type="EMBL" id="POS87442.1"/>
    </source>
</evidence>